<evidence type="ECO:0000313" key="2">
    <source>
        <dbReference type="Ensembl" id="ENSP00000514215.1"/>
    </source>
</evidence>
<reference evidence="3" key="3">
    <citation type="journal article" date="2004" name="Nature">
        <title>Finishing the euchromatic sequence of the human genome.</title>
        <authorList>
            <consortium name="International Human Genome Sequencing Consortium"/>
        </authorList>
    </citation>
    <scope>NUCLEOTIDE SEQUENCE [LARGE SCALE GENOMIC DNA]</scope>
</reference>
<organism evidence="2 3">
    <name type="scientific">Homo sapiens</name>
    <name type="common">Human</name>
    <dbReference type="NCBI Taxonomy" id="9606"/>
    <lineage>
        <taxon>Eukaryota</taxon>
        <taxon>Metazoa</taxon>
        <taxon>Chordata</taxon>
        <taxon>Craniata</taxon>
        <taxon>Vertebrata</taxon>
        <taxon>Euteleostomi</taxon>
        <taxon>Mammalia</taxon>
        <taxon>Eutheria</taxon>
        <taxon>Euarchontoglires</taxon>
        <taxon>Primates</taxon>
        <taxon>Haplorrhini</taxon>
        <taxon>Catarrhini</taxon>
        <taxon>Hominidae</taxon>
        <taxon>Homo</taxon>
    </lineage>
</organism>
<dbReference type="Ensembl" id="ENST00000699221.1">
    <property type="protein sequence ID" value="ENSP00000514215.1"/>
    <property type="gene ID" value="ENSG00000289762.1"/>
</dbReference>
<proteinExistence type="predicted"/>
<dbReference type="CTD" id="127138866"/>
<reference evidence="2" key="4">
    <citation type="submission" date="2022-08" db="UniProtKB">
        <authorList>
            <consortium name="Ensembl"/>
        </authorList>
    </citation>
    <scope>IDENTIFICATION</scope>
</reference>
<evidence type="ECO:0000256" key="1">
    <source>
        <dbReference type="SAM" id="Phobius"/>
    </source>
</evidence>
<sequence>MDLGSGSSQGGDLETTFQLWLQLLLWAHLAVRFLGYLHRTFRGPKPQPAP</sequence>
<keyword evidence="3" id="KW-1185">Reference proteome</keyword>
<dbReference type="RefSeq" id="NP_001401340.1">
    <property type="nucleotide sequence ID" value="NM_001414411.1"/>
</dbReference>
<dbReference type="AlphaFoldDB" id="A0A8V8TMW6"/>
<feature type="transmembrane region" description="Helical" evidence="1">
    <location>
        <begin position="20"/>
        <end position="37"/>
    </location>
</feature>
<protein>
    <submittedName>
        <fullName evidence="2">Uncharacterized protein</fullName>
    </submittedName>
</protein>
<name>A0A8V8TMW6_HUMAN</name>
<dbReference type="KEGG" id="hsa:127138866"/>
<accession>A0A8V8TMW6</accession>
<dbReference type="EMBL" id="AC022098">
    <property type="status" value="NOT_ANNOTATED_CDS"/>
    <property type="molecule type" value="Genomic_DNA"/>
</dbReference>
<keyword evidence="1" id="KW-0472">Membrane</keyword>
<keyword evidence="1" id="KW-0812">Transmembrane</keyword>
<reference evidence="2 3" key="2">
    <citation type="journal article" date="2004" name="Nature">
        <title>The DNA sequence and biology of human chromosome 19.</title>
        <authorList>
            <person name="Grimwood J."/>
            <person name="Gordon L.A."/>
            <person name="Olsen A."/>
            <person name="Terry A."/>
            <person name="Schmutz J."/>
            <person name="Lamerdin J."/>
            <person name="Hellsten U."/>
            <person name="Goodstein D."/>
            <person name="Couronne O."/>
            <person name="Tran-Gyamfi M."/>
            <person name="Aerts A."/>
            <person name="Altherr M."/>
            <person name="Ashworth L."/>
            <person name="Bajorek E."/>
            <person name="Black S."/>
            <person name="Branscomb E."/>
            <person name="Caenepeel S."/>
            <person name="Carrano A."/>
            <person name="Caoile C."/>
            <person name="Chan Y.M."/>
            <person name="Christensen M."/>
            <person name="Cleland C.A."/>
            <person name="Copeland A."/>
            <person name="Dalin E."/>
            <person name="Dehal P."/>
            <person name="Denys M."/>
            <person name="Detter J.C."/>
            <person name="Escobar J."/>
            <person name="Flowers D."/>
            <person name="Fotopulos D."/>
            <person name="Garcia C."/>
            <person name="Georgescu A.M."/>
            <person name="Glavina T."/>
            <person name="Gomez M."/>
            <person name="Gonzales E."/>
            <person name="Groza M."/>
            <person name="Hammon N."/>
            <person name="Hawkins T."/>
            <person name="Haydu L."/>
            <person name="Ho I."/>
            <person name="Huang W."/>
            <person name="Israni S."/>
            <person name="Jett J."/>
            <person name="Kadner K."/>
            <person name="Kimball H."/>
            <person name="Kobayashi A."/>
            <person name="Larionov V."/>
            <person name="Leem S.H."/>
            <person name="Lopez F."/>
            <person name="Lou Y."/>
            <person name="Lowry S."/>
            <person name="Malfatti S."/>
            <person name="Martinez D."/>
            <person name="McCready P."/>
            <person name="Medina C."/>
            <person name="Morgan J."/>
            <person name="Nelson K."/>
            <person name="Nolan M."/>
            <person name="Ovcharenko I."/>
            <person name="Pitluck S."/>
            <person name="Pollard M."/>
            <person name="Popkie A.P."/>
            <person name="Predki P."/>
            <person name="Quan G."/>
            <person name="Ramirez L."/>
            <person name="Rash S."/>
            <person name="Retterer J."/>
            <person name="Rodriguez A."/>
            <person name="Rogers S."/>
            <person name="Salamov A."/>
            <person name="Salazar A."/>
            <person name="She X."/>
            <person name="Smith D."/>
            <person name="Slezak T."/>
            <person name="Solovyev V."/>
            <person name="Thayer N."/>
            <person name="Tice H."/>
            <person name="Tsai M."/>
            <person name="Ustaszewska A."/>
            <person name="Vo N."/>
            <person name="Wagner M."/>
            <person name="Wheeler J."/>
            <person name="Wu K."/>
            <person name="Xie G."/>
            <person name="Yang J."/>
            <person name="Dubchak I."/>
            <person name="Furey T.S."/>
            <person name="DeJong P."/>
            <person name="Dickson M."/>
            <person name="Gordon D."/>
            <person name="Eichler E.E."/>
            <person name="Pennacchio L.A."/>
            <person name="Richardson P."/>
            <person name="Stubbs L."/>
            <person name="Rokhsar D.S."/>
            <person name="Myers R.M."/>
            <person name="Rubin E.M."/>
            <person name="Lucas S.M."/>
        </authorList>
    </citation>
    <scope>NUCLEOTIDE SEQUENCE [LARGE SCALE GENOMIC DNA]</scope>
</reference>
<keyword evidence="1" id="KW-1133">Transmembrane helix</keyword>
<dbReference type="SMR" id="A0A8V8TMW6"/>
<reference evidence="3" key="1">
    <citation type="journal article" date="2001" name="Nature">
        <title>Initial sequencing and analysis of the human genome.</title>
        <authorList>
            <consortium name="International Human Genome Sequencing Consortium"/>
            <person name="Lander E.S."/>
            <person name="Linton L.M."/>
            <person name="Birren B."/>
            <person name="Nusbaum C."/>
            <person name="Zody M.C."/>
            <person name="Baldwin J."/>
            <person name="Devon K."/>
            <person name="Dewar K."/>
            <person name="Doyle M."/>
            <person name="FitzHugh W."/>
            <person name="Funke R."/>
            <person name="Gage D."/>
            <person name="Harris K."/>
            <person name="Heaford A."/>
            <person name="Howland J."/>
            <person name="Kann L."/>
            <person name="Lehoczky J."/>
            <person name="LeVine R."/>
            <person name="McEwan P."/>
            <person name="McKernan K."/>
            <person name="Meldrim J."/>
            <person name="Mesirov J.P."/>
            <person name="Miranda C."/>
            <person name="Morris W."/>
            <person name="Naylor J."/>
            <person name="Raymond C."/>
            <person name="Rosetti M."/>
            <person name="Santos R."/>
            <person name="Sheridan A."/>
            <person name="Sougnez C."/>
            <person name="Stange-Thomann N."/>
            <person name="Stojanovic N."/>
            <person name="Subramanian A."/>
            <person name="Wyman D."/>
            <person name="Rogers J."/>
            <person name="Sulston J."/>
            <person name="Ainscough R."/>
            <person name="Beck S."/>
            <person name="Bentley D."/>
            <person name="Burton J."/>
            <person name="Clee C."/>
            <person name="Carter N."/>
            <person name="Coulson A."/>
            <person name="Deadman R."/>
            <person name="Deloukas P."/>
            <person name="Dunham A."/>
            <person name="Dunham I."/>
            <person name="Durbin R."/>
            <person name="French L."/>
            <person name="Grafham D."/>
            <person name="Gregory S."/>
            <person name="Hubbard T."/>
            <person name="Humphray S."/>
            <person name="Hunt A."/>
            <person name="Jones M."/>
            <person name="Lloyd C."/>
            <person name="McMurray A."/>
            <person name="Matthews L."/>
            <person name="Mercer S."/>
            <person name="Milne S."/>
            <person name="Mullikin J.C."/>
            <person name="Mungall A."/>
            <person name="Plumb R."/>
            <person name="Ross M."/>
            <person name="Shownkeen R."/>
            <person name="Sims S."/>
            <person name="Waterston R.H."/>
            <person name="Wilson R.K."/>
            <person name="Hillier L.W."/>
            <person name="McPherson J.D."/>
            <person name="Marra M.A."/>
            <person name="Mardis E.R."/>
            <person name="Fulton L.A."/>
            <person name="Chinwalla A.T."/>
            <person name="Pepin K.H."/>
            <person name="Gish W.R."/>
            <person name="Chissoe S.L."/>
            <person name="Wendl M.C."/>
            <person name="Delehaunty K.D."/>
            <person name="Miner T.L."/>
            <person name="Delehaunty A."/>
            <person name="Kramer J.B."/>
            <person name="Cook L.L."/>
            <person name="Fulton R.S."/>
            <person name="Johnson D.L."/>
            <person name="Minx P.J."/>
            <person name="Clifton S.W."/>
            <person name="Hawkins T."/>
            <person name="Branscomb E."/>
            <person name="Predki P."/>
            <person name="Richardson P."/>
            <person name="Wenning S."/>
            <person name="Slezak T."/>
            <person name="Doggett N."/>
            <person name="Cheng J.F."/>
            <person name="Olsen A."/>
            <person name="Lucas S."/>
            <person name="Elkin C."/>
            <person name="Uberbacher E."/>
            <person name="Frazier M."/>
            <person name="Gibbs R.A."/>
            <person name="Muzny D.M."/>
            <person name="Scherer S.E."/>
            <person name="Bouck J.B."/>
            <person name="Sodergren E.J."/>
            <person name="Worley K.C."/>
            <person name="Rives C.M."/>
            <person name="Gorrell J.H."/>
            <person name="Metzker M.L."/>
            <person name="Naylor S.L."/>
            <person name="Kucherlapati R.S."/>
            <person name="Nelson D.L."/>
            <person name="Weinstock G.M."/>
            <person name="Sakaki Y."/>
            <person name="Fujiyama A."/>
            <person name="Hattori M."/>
            <person name="Yada T."/>
            <person name="Toyoda A."/>
            <person name="Itoh T."/>
            <person name="Kawagoe C."/>
            <person name="Watanabe H."/>
            <person name="Totoki Y."/>
            <person name="Taylor T."/>
            <person name="Weissenbach J."/>
            <person name="Heilig R."/>
            <person name="Saurin W."/>
            <person name="Artiguenave F."/>
            <person name="Brottier P."/>
            <person name="Bruls T."/>
            <person name="Pelletier E."/>
            <person name="Robert C."/>
            <person name="Wincker P."/>
            <person name="Smith D.R."/>
            <person name="Doucette-Stamm L."/>
            <person name="Rubenfield M."/>
            <person name="Weinstock K."/>
            <person name="Lee H.M."/>
            <person name="Dubois J."/>
            <person name="Rosenthal A."/>
            <person name="Platzer M."/>
            <person name="Nyakatura G."/>
            <person name="Taudien S."/>
            <person name="Rump A."/>
            <person name="Yang H."/>
            <person name="Yu J."/>
            <person name="Wang J."/>
            <person name="Huang G."/>
            <person name="Gu J."/>
            <person name="Hood L."/>
            <person name="Rowen L."/>
            <person name="Madan A."/>
            <person name="Qin S."/>
            <person name="Davis R.W."/>
            <person name="Federspiel N.A."/>
            <person name="Abola A.P."/>
            <person name="Proctor M.J."/>
            <person name="Myers R.M."/>
            <person name="Schmutz J."/>
            <person name="Dickson M."/>
            <person name="Grimwood J."/>
            <person name="Cox D.R."/>
            <person name="Olson M.V."/>
            <person name="Kaul R."/>
            <person name="Raymond C."/>
            <person name="Shimizu N."/>
            <person name="Kawasaki K."/>
            <person name="Minoshima S."/>
            <person name="Evans G.A."/>
            <person name="Athanasiou M."/>
            <person name="Schultz R."/>
            <person name="Roe B.A."/>
            <person name="Chen F."/>
            <person name="Pan H."/>
            <person name="Ramser J."/>
            <person name="Lehrach H."/>
            <person name="Reinhardt R."/>
            <person name="McCombie W.R."/>
            <person name="de la Bastide M."/>
            <person name="Dedhia N."/>
            <person name="Blocker H."/>
            <person name="Hornischer K."/>
            <person name="Nordsiek G."/>
            <person name="Agarwala R."/>
            <person name="Aravind L."/>
            <person name="Bailey J.A."/>
            <person name="Bateman A."/>
            <person name="Batzoglou S."/>
            <person name="Birney E."/>
            <person name="Bork P."/>
            <person name="Brown D.G."/>
            <person name="Burge C.B."/>
            <person name="Cerutti L."/>
            <person name="Chen H.C."/>
            <person name="Church D."/>
            <person name="Clamp M."/>
            <person name="Copley R.R."/>
            <person name="Doerks T."/>
            <person name="Eddy S.R."/>
            <person name="Eichler E.E."/>
            <person name="Furey T.S."/>
            <person name="Galagan J."/>
            <person name="Gilbert J.G."/>
            <person name="Harmon C."/>
            <person name="Hayashizaki Y."/>
            <person name="Haussler D."/>
            <person name="Hermjakob H."/>
            <person name="Hokamp K."/>
            <person name="Jang W."/>
            <person name="Johnson L.S."/>
            <person name="Jones T.A."/>
            <person name="Kasif S."/>
            <person name="Kaspryzk A."/>
            <person name="Kennedy S."/>
            <person name="Kent W.J."/>
            <person name="Kitts P."/>
            <person name="Koonin E.V."/>
            <person name="Korf I."/>
            <person name="Kulp D."/>
            <person name="Lancet D."/>
            <person name="Lowe T.M."/>
            <person name="McLysaght A."/>
            <person name="Mikkelsen T."/>
            <person name="Moran J.V."/>
            <person name="Mulder N."/>
            <person name="Pollara V.J."/>
            <person name="Ponting C.P."/>
            <person name="Schuler G."/>
            <person name="Schultz J."/>
            <person name="Slater G."/>
            <person name="Smit A.F."/>
            <person name="Stupka E."/>
            <person name="Szustakowski J."/>
            <person name="Thierry-Mieg D."/>
            <person name="Thierry-Mieg J."/>
            <person name="Wagner L."/>
            <person name="Wallis J."/>
            <person name="Wheeler R."/>
            <person name="Williams A."/>
            <person name="Wolf Y.I."/>
            <person name="Wolfe K.H."/>
            <person name="Yang S.P."/>
            <person name="Yeh R.F."/>
            <person name="Collins F."/>
            <person name="Guyer M.S."/>
            <person name="Peterson J."/>
            <person name="Felsenfeld A."/>
            <person name="Wetterstrand K.A."/>
            <person name="Patrinos A."/>
            <person name="Morgan M.J."/>
            <person name="de Jong P."/>
            <person name="Catanese J.J."/>
            <person name="Osoegawa K."/>
            <person name="Shizuya H."/>
            <person name="Choi S."/>
            <person name="Chen Y.J."/>
        </authorList>
    </citation>
    <scope>NUCLEOTIDE SEQUENCE [LARGE SCALE GENOMIC DNA]</scope>
</reference>
<dbReference type="Proteomes" id="UP000005640">
    <property type="component" value="Chromosome 19"/>
</dbReference>
<evidence type="ECO:0000313" key="3">
    <source>
        <dbReference type="Proteomes" id="UP000005640"/>
    </source>
</evidence>
<dbReference type="GeneID" id="127138866"/>
<dbReference type="GeneTree" id="ENSGT01090000263451"/>